<dbReference type="AlphaFoldDB" id="A0A1B0AV53"/>
<keyword evidence="1" id="KW-0812">Transmembrane</keyword>
<feature type="transmembrane region" description="Helical" evidence="1">
    <location>
        <begin position="106"/>
        <end position="124"/>
    </location>
</feature>
<feature type="transmembrane region" description="Helical" evidence="1">
    <location>
        <begin position="23"/>
        <end position="43"/>
    </location>
</feature>
<proteinExistence type="predicted"/>
<name>A0A1B0AV53_9MUSC</name>
<dbReference type="EnsemblMetazoa" id="GPPI009740-RA">
    <property type="protein sequence ID" value="GPPI009740-PA"/>
    <property type="gene ID" value="GPPI009740"/>
</dbReference>
<keyword evidence="3" id="KW-1185">Reference proteome</keyword>
<dbReference type="Proteomes" id="UP000092460">
    <property type="component" value="Unassembled WGS sequence"/>
</dbReference>
<accession>A0A1B0AV53</accession>
<dbReference type="EMBL" id="JXJN01003965">
    <property type="status" value="NOT_ANNOTATED_CDS"/>
    <property type="molecule type" value="Genomic_DNA"/>
</dbReference>
<sequence length="133" mass="15307">METNPTKVDIFDSLDRWLPTQRLNIPIILCFLLILTKATVDTFNTKNMSYSRSSDTYIIIKKIDSLRNKNKFVGNAHPIPIEHLFKKENIFHLELDWVPPNSPTDGYEIIVAVIVVVVVISIYSEPDEVILHN</sequence>
<keyword evidence="1" id="KW-1133">Transmembrane helix</keyword>
<organism evidence="2 3">
    <name type="scientific">Glossina palpalis gambiensis</name>
    <dbReference type="NCBI Taxonomy" id="67801"/>
    <lineage>
        <taxon>Eukaryota</taxon>
        <taxon>Metazoa</taxon>
        <taxon>Ecdysozoa</taxon>
        <taxon>Arthropoda</taxon>
        <taxon>Hexapoda</taxon>
        <taxon>Insecta</taxon>
        <taxon>Pterygota</taxon>
        <taxon>Neoptera</taxon>
        <taxon>Endopterygota</taxon>
        <taxon>Diptera</taxon>
        <taxon>Brachycera</taxon>
        <taxon>Muscomorpha</taxon>
        <taxon>Hippoboscoidea</taxon>
        <taxon>Glossinidae</taxon>
        <taxon>Glossina</taxon>
    </lineage>
</organism>
<dbReference type="VEuPathDB" id="VectorBase:GPPI009740"/>
<evidence type="ECO:0000256" key="1">
    <source>
        <dbReference type="SAM" id="Phobius"/>
    </source>
</evidence>
<evidence type="ECO:0000313" key="2">
    <source>
        <dbReference type="EnsemblMetazoa" id="GPPI009740-PA"/>
    </source>
</evidence>
<evidence type="ECO:0000313" key="3">
    <source>
        <dbReference type="Proteomes" id="UP000092460"/>
    </source>
</evidence>
<keyword evidence="1" id="KW-0472">Membrane</keyword>
<reference evidence="3" key="1">
    <citation type="submission" date="2015-01" db="EMBL/GenBank/DDBJ databases">
        <authorList>
            <person name="Aksoy S."/>
            <person name="Warren W."/>
            <person name="Wilson R.K."/>
        </authorList>
    </citation>
    <scope>NUCLEOTIDE SEQUENCE [LARGE SCALE GENOMIC DNA]</scope>
    <source>
        <strain evidence="3">IAEA</strain>
    </source>
</reference>
<reference evidence="2" key="2">
    <citation type="submission" date="2020-05" db="UniProtKB">
        <authorList>
            <consortium name="EnsemblMetazoa"/>
        </authorList>
    </citation>
    <scope>IDENTIFICATION</scope>
    <source>
        <strain evidence="2">IAEA</strain>
    </source>
</reference>
<protein>
    <submittedName>
        <fullName evidence="2">Uncharacterized protein</fullName>
    </submittedName>
</protein>